<dbReference type="InterPro" id="IPR002818">
    <property type="entry name" value="DJ-1/PfpI"/>
</dbReference>
<dbReference type="OrthoDB" id="9797097at2"/>
<dbReference type="Gene3D" id="1.10.10.60">
    <property type="entry name" value="Homeodomain-like"/>
    <property type="match status" value="2"/>
</dbReference>
<dbReference type="InterPro" id="IPR018060">
    <property type="entry name" value="HTH_AraC"/>
</dbReference>
<dbReference type="PANTHER" id="PTHR43130">
    <property type="entry name" value="ARAC-FAMILY TRANSCRIPTIONAL REGULATOR"/>
    <property type="match status" value="1"/>
</dbReference>
<dbReference type="PROSITE" id="PS01124">
    <property type="entry name" value="HTH_ARAC_FAMILY_2"/>
    <property type="match status" value="1"/>
</dbReference>
<dbReference type="SMART" id="SM00342">
    <property type="entry name" value="HTH_ARAC"/>
    <property type="match status" value="1"/>
</dbReference>
<proteinExistence type="predicted"/>
<dbReference type="InterPro" id="IPR018062">
    <property type="entry name" value="HTH_AraC-typ_CS"/>
</dbReference>
<evidence type="ECO:0000256" key="3">
    <source>
        <dbReference type="ARBA" id="ARBA00023163"/>
    </source>
</evidence>
<dbReference type="PANTHER" id="PTHR43130:SF11">
    <property type="entry name" value="TRANSCRIPTIONAL REGULATORY PROTEIN"/>
    <property type="match status" value="1"/>
</dbReference>
<keyword evidence="3" id="KW-0804">Transcription</keyword>
<accession>A0A3B7MKV4</accession>
<dbReference type="EMBL" id="CP032157">
    <property type="protein sequence ID" value="AXY75094.1"/>
    <property type="molecule type" value="Genomic_DNA"/>
</dbReference>
<keyword evidence="1" id="KW-0805">Transcription regulation</keyword>
<dbReference type="RefSeq" id="WP_119050976.1">
    <property type="nucleotide sequence ID" value="NZ_CP032157.1"/>
</dbReference>
<dbReference type="SUPFAM" id="SSF52317">
    <property type="entry name" value="Class I glutamine amidotransferase-like"/>
    <property type="match status" value="1"/>
</dbReference>
<dbReference type="Gene3D" id="3.40.50.880">
    <property type="match status" value="1"/>
</dbReference>
<dbReference type="KEGG" id="pseg:D3H65_14380"/>
<sequence>MKHISLLVLNDATVTSIDGTFQILSRINDFQKYQGKPPYYTIELVALESQTAINHGLYTIQANKLLKEVTHTDVVIIPTICGDFNKIIAANKDYSDWIIQQYHKGAEIVSLCVGSFYLASTGLLDGRKCAIHWAAANEFSSMFPAVNLITDKIITDEQGIYTSGGSYSYLNLLLYIIEKHLGREMSILAAKMFQIDIERKTQTQFAIFVGQKQHGDEAVVNAQEFIETNYQEKLTVDELSEKNGVARRTFERRFKKSTGNSVIEYIQRVRVEAAKRQLETNRKTINEVIYEVGYSDVNAFRSVFRKYTGLSPIDYRNKYRS</sequence>
<gene>
    <name evidence="5" type="ORF">D3H65_14380</name>
</gene>
<keyword evidence="6" id="KW-1185">Reference proteome</keyword>
<dbReference type="SUPFAM" id="SSF46689">
    <property type="entry name" value="Homeodomain-like"/>
    <property type="match status" value="2"/>
</dbReference>
<evidence type="ECO:0000313" key="6">
    <source>
        <dbReference type="Proteomes" id="UP000263900"/>
    </source>
</evidence>
<dbReference type="AlphaFoldDB" id="A0A3B7MKV4"/>
<feature type="domain" description="HTH araC/xylS-type" evidence="4">
    <location>
        <begin position="220"/>
        <end position="318"/>
    </location>
</feature>
<evidence type="ECO:0000256" key="2">
    <source>
        <dbReference type="ARBA" id="ARBA00023125"/>
    </source>
</evidence>
<protein>
    <submittedName>
        <fullName evidence="5">Helix-turn-helix domain-containing protein</fullName>
    </submittedName>
</protein>
<dbReference type="Pfam" id="PF01965">
    <property type="entry name" value="DJ-1_PfpI"/>
    <property type="match status" value="1"/>
</dbReference>
<dbReference type="Proteomes" id="UP000263900">
    <property type="component" value="Chromosome"/>
</dbReference>
<reference evidence="5 6" key="1">
    <citation type="submission" date="2018-09" db="EMBL/GenBank/DDBJ databases">
        <title>Genome sequencing of strain 6GH32-13.</title>
        <authorList>
            <person name="Weon H.-Y."/>
            <person name="Heo J."/>
            <person name="Kwon S.-W."/>
        </authorList>
    </citation>
    <scope>NUCLEOTIDE SEQUENCE [LARGE SCALE GENOMIC DNA]</scope>
    <source>
        <strain evidence="5 6">5GH32-13</strain>
    </source>
</reference>
<dbReference type="InterPro" id="IPR009057">
    <property type="entry name" value="Homeodomain-like_sf"/>
</dbReference>
<dbReference type="InterPro" id="IPR052158">
    <property type="entry name" value="INH-QAR"/>
</dbReference>
<evidence type="ECO:0000256" key="1">
    <source>
        <dbReference type="ARBA" id="ARBA00023015"/>
    </source>
</evidence>
<organism evidence="5 6">
    <name type="scientific">Paraflavitalea soli</name>
    <dbReference type="NCBI Taxonomy" id="2315862"/>
    <lineage>
        <taxon>Bacteria</taxon>
        <taxon>Pseudomonadati</taxon>
        <taxon>Bacteroidota</taxon>
        <taxon>Chitinophagia</taxon>
        <taxon>Chitinophagales</taxon>
        <taxon>Chitinophagaceae</taxon>
        <taxon>Paraflavitalea</taxon>
    </lineage>
</organism>
<evidence type="ECO:0000313" key="5">
    <source>
        <dbReference type="EMBL" id="AXY75094.1"/>
    </source>
</evidence>
<dbReference type="GO" id="GO:0043565">
    <property type="term" value="F:sequence-specific DNA binding"/>
    <property type="evidence" value="ECO:0007669"/>
    <property type="project" value="InterPro"/>
</dbReference>
<dbReference type="PROSITE" id="PS00041">
    <property type="entry name" value="HTH_ARAC_FAMILY_1"/>
    <property type="match status" value="1"/>
</dbReference>
<name>A0A3B7MKV4_9BACT</name>
<dbReference type="Pfam" id="PF12833">
    <property type="entry name" value="HTH_18"/>
    <property type="match status" value="1"/>
</dbReference>
<keyword evidence="2" id="KW-0238">DNA-binding</keyword>
<dbReference type="InterPro" id="IPR029062">
    <property type="entry name" value="Class_I_gatase-like"/>
</dbReference>
<dbReference type="PRINTS" id="PR00032">
    <property type="entry name" value="HTHARAC"/>
</dbReference>
<dbReference type="GO" id="GO:0003700">
    <property type="term" value="F:DNA-binding transcription factor activity"/>
    <property type="evidence" value="ECO:0007669"/>
    <property type="project" value="InterPro"/>
</dbReference>
<evidence type="ECO:0000259" key="4">
    <source>
        <dbReference type="PROSITE" id="PS01124"/>
    </source>
</evidence>
<dbReference type="InterPro" id="IPR020449">
    <property type="entry name" value="Tscrpt_reg_AraC-type_HTH"/>
</dbReference>